<dbReference type="AlphaFoldDB" id="A0A166UBB9"/>
<dbReference type="GO" id="GO:0005886">
    <property type="term" value="C:plasma membrane"/>
    <property type="evidence" value="ECO:0007669"/>
    <property type="project" value="TreeGrafter"/>
</dbReference>
<evidence type="ECO:0000313" key="13">
    <source>
        <dbReference type="Proteomes" id="UP000076532"/>
    </source>
</evidence>
<evidence type="ECO:0000256" key="9">
    <source>
        <dbReference type="SAM" id="MobiDB-lite"/>
    </source>
</evidence>
<dbReference type="Pfam" id="PF03935">
    <property type="entry name" value="SKN1_KRE6_Sbg1"/>
    <property type="match status" value="1"/>
</dbReference>
<dbReference type="PANTHER" id="PTHR31361">
    <property type="entry name" value="BETA-GLUCAN SYNTHESIS-ASSOCIATED PROTEIN KRE6-RELATED"/>
    <property type="match status" value="1"/>
</dbReference>
<dbReference type="InterPro" id="IPR005629">
    <property type="entry name" value="Skn1/Kre6/Sbg1"/>
</dbReference>
<comment type="subcellular location">
    <subcellularLocation>
        <location evidence="1">Membrane</location>
        <topology evidence="1">Single-pass type II membrane protein</topology>
    </subcellularLocation>
</comment>
<evidence type="ECO:0000256" key="5">
    <source>
        <dbReference type="ARBA" id="ARBA00022989"/>
    </source>
</evidence>
<keyword evidence="12" id="KW-0378">Hydrolase</keyword>
<evidence type="ECO:0000256" key="2">
    <source>
        <dbReference type="ARBA" id="ARBA00010962"/>
    </source>
</evidence>
<keyword evidence="4" id="KW-0735">Signal-anchor</keyword>
<proteinExistence type="inferred from homology"/>
<keyword evidence="6 10" id="KW-0472">Membrane</keyword>
<dbReference type="GO" id="GO:0031505">
    <property type="term" value="P:fungal-type cell wall organization"/>
    <property type="evidence" value="ECO:0007669"/>
    <property type="project" value="TreeGrafter"/>
</dbReference>
<dbReference type="Gene3D" id="2.60.120.200">
    <property type="match status" value="2"/>
</dbReference>
<evidence type="ECO:0000256" key="8">
    <source>
        <dbReference type="ARBA" id="ARBA00023316"/>
    </source>
</evidence>
<dbReference type="Proteomes" id="UP000076532">
    <property type="component" value="Unassembled WGS sequence"/>
</dbReference>
<feature type="region of interest" description="Disordered" evidence="9">
    <location>
        <begin position="1"/>
        <end position="62"/>
    </location>
</feature>
<organism evidence="12 13">
    <name type="scientific">Athelia psychrophila</name>
    <dbReference type="NCBI Taxonomy" id="1759441"/>
    <lineage>
        <taxon>Eukaryota</taxon>
        <taxon>Fungi</taxon>
        <taxon>Dikarya</taxon>
        <taxon>Basidiomycota</taxon>
        <taxon>Agaricomycotina</taxon>
        <taxon>Agaricomycetes</taxon>
        <taxon>Agaricomycetidae</taxon>
        <taxon>Atheliales</taxon>
        <taxon>Atheliaceae</taxon>
        <taxon>Athelia</taxon>
    </lineage>
</organism>
<reference evidence="12 13" key="1">
    <citation type="journal article" date="2016" name="Mol. Biol. Evol.">
        <title>Comparative Genomics of Early-Diverging Mushroom-Forming Fungi Provides Insights into the Origins of Lignocellulose Decay Capabilities.</title>
        <authorList>
            <person name="Nagy L.G."/>
            <person name="Riley R."/>
            <person name="Tritt A."/>
            <person name="Adam C."/>
            <person name="Daum C."/>
            <person name="Floudas D."/>
            <person name="Sun H."/>
            <person name="Yadav J.S."/>
            <person name="Pangilinan J."/>
            <person name="Larsson K.H."/>
            <person name="Matsuura K."/>
            <person name="Barry K."/>
            <person name="Labutti K."/>
            <person name="Kuo R."/>
            <person name="Ohm R.A."/>
            <person name="Bhattacharya S.S."/>
            <person name="Shirouzu T."/>
            <person name="Yoshinaga Y."/>
            <person name="Martin F.M."/>
            <person name="Grigoriev I.V."/>
            <person name="Hibbett D.S."/>
        </authorList>
    </citation>
    <scope>NUCLEOTIDE SEQUENCE [LARGE SCALE GENOMIC DNA]</scope>
    <source>
        <strain evidence="12 13">CBS 109695</strain>
    </source>
</reference>
<dbReference type="GO" id="GO:0005789">
    <property type="term" value="C:endoplasmic reticulum membrane"/>
    <property type="evidence" value="ECO:0007669"/>
    <property type="project" value="TreeGrafter"/>
</dbReference>
<dbReference type="GO" id="GO:0006078">
    <property type="term" value="P:(1-&gt;6)-beta-D-glucan biosynthetic process"/>
    <property type="evidence" value="ECO:0007669"/>
    <property type="project" value="TreeGrafter"/>
</dbReference>
<dbReference type="OrthoDB" id="412647at2759"/>
<evidence type="ECO:0000256" key="1">
    <source>
        <dbReference type="ARBA" id="ARBA00004606"/>
    </source>
</evidence>
<dbReference type="EMBL" id="KV417489">
    <property type="protein sequence ID" value="KZP31523.1"/>
    <property type="molecule type" value="Genomic_DNA"/>
</dbReference>
<dbReference type="InterPro" id="IPR000757">
    <property type="entry name" value="Beta-glucanase-like"/>
</dbReference>
<evidence type="ECO:0000256" key="3">
    <source>
        <dbReference type="ARBA" id="ARBA00022692"/>
    </source>
</evidence>
<dbReference type="STRING" id="436010.A0A166UBB9"/>
<dbReference type="PANTHER" id="PTHR31361:SF15">
    <property type="entry name" value="GH16 DOMAIN-CONTAINING PROTEIN"/>
    <property type="match status" value="1"/>
</dbReference>
<dbReference type="InterPro" id="IPR013320">
    <property type="entry name" value="ConA-like_dom_sf"/>
</dbReference>
<keyword evidence="5 10" id="KW-1133">Transmembrane helix</keyword>
<keyword evidence="7" id="KW-0325">Glycoprotein</keyword>
<keyword evidence="8" id="KW-0961">Cell wall biogenesis/degradation</keyword>
<comment type="similarity">
    <text evidence="2">Belongs to the SKN1/KRE6 family.</text>
</comment>
<evidence type="ECO:0000256" key="7">
    <source>
        <dbReference type="ARBA" id="ARBA00023180"/>
    </source>
</evidence>
<evidence type="ECO:0000256" key="6">
    <source>
        <dbReference type="ARBA" id="ARBA00023136"/>
    </source>
</evidence>
<dbReference type="PROSITE" id="PS51762">
    <property type="entry name" value="GH16_2"/>
    <property type="match status" value="1"/>
</dbReference>
<name>A0A166UBB9_9AGAM</name>
<dbReference type="SUPFAM" id="SSF49899">
    <property type="entry name" value="Concanavalin A-like lectins/glucanases"/>
    <property type="match status" value="1"/>
</dbReference>
<feature type="transmembrane region" description="Helical" evidence="10">
    <location>
        <begin position="105"/>
        <end position="128"/>
    </location>
</feature>
<dbReference type="FunFam" id="2.60.120.200:FF:000140">
    <property type="entry name" value="Beta-glucan synthesis-associated protein"/>
    <property type="match status" value="1"/>
</dbReference>
<feature type="compositionally biased region" description="Polar residues" evidence="9">
    <location>
        <begin position="27"/>
        <end position="43"/>
    </location>
</feature>
<evidence type="ECO:0000259" key="11">
    <source>
        <dbReference type="PROSITE" id="PS51762"/>
    </source>
</evidence>
<gene>
    <name evidence="12" type="ORF">FIBSPDRAFT_724370</name>
</gene>
<keyword evidence="13" id="KW-1185">Reference proteome</keyword>
<evidence type="ECO:0000256" key="10">
    <source>
        <dbReference type="SAM" id="Phobius"/>
    </source>
</evidence>
<sequence>MHQQRGAVAQDVATGAIGGGYGPYAYNPQTNRENAPSRFSTAPPSEASHEVRSSERIVPAPAPNNTSTVPPYLWDTKDPDLDDMLHDPKSDSGWSSFTIFSARGWFNASAIFILMVGLIMLFAGYPILSYYKRKQVSTAGYNLGGINGTGQIPKLPGMPTLIDDDTDSSVYSRKGSDGKMYNLVFSDEFNKEGRSFYPGDDAYWEAVDFNYWPTGDVEWYDPSTITTKDGKLVITLSEVENHQLNFMSGMLQGWNKFCFTTGYIEVSVSMPGSAQTPGLWPGIYSVLICCAAVWTMGNLGRAGYGATTEGTWPYSYDTCDLGTFPNQTAQDGTPGAAVTAGTKEGTELSFLPGQRLSACTCPGGDHPGPSTNVGRGVPEIDIFETQTNVSTIPFRAEVSQSFQTAPFNYKYQFNNASSATPIYDESTTIFNTYKGGTTQQAVSATTFIDSENFGGNGYGTYGYEWWSNPSKREEGYVTWYSSGTEAWTMNADSIGPDPITQISGRLIPEEPMYIILNLGISPGFQKQDWKNLVFPVSMFVDYVRVYQRDDVTNGVGCDPSNYPTADYIKNHPVAYADYNATTWALANYTFPRNSLYDGC</sequence>
<keyword evidence="3 10" id="KW-0812">Transmembrane</keyword>
<evidence type="ECO:0000313" key="12">
    <source>
        <dbReference type="EMBL" id="KZP31523.1"/>
    </source>
</evidence>
<feature type="domain" description="GH16" evidence="11">
    <location>
        <begin position="164"/>
        <end position="551"/>
    </location>
</feature>
<evidence type="ECO:0000256" key="4">
    <source>
        <dbReference type="ARBA" id="ARBA00022968"/>
    </source>
</evidence>
<protein>
    <submittedName>
        <fullName evidence="12">Glycoside hydrolase family 16 protein</fullName>
    </submittedName>
</protein>
<dbReference type="GO" id="GO:0015926">
    <property type="term" value="F:glucosidase activity"/>
    <property type="evidence" value="ECO:0007669"/>
    <property type="project" value="TreeGrafter"/>
</dbReference>
<accession>A0A166UBB9</accession>